<feature type="region of interest" description="Disordered" evidence="2">
    <location>
        <begin position="148"/>
        <end position="187"/>
    </location>
</feature>
<sequence>MKHEDRTPTQIEKDIEADRNALASTLDALTDRVSLDSWLTDMSGALQSNGSELATKLRRSAQDNPAALIAAGAGIALVAFGASRLLQGSSDSLAETANDAPTDLLRFDDDGNALYRGAGTDAAESVMGEPLTPEFDARVSRAVKANHEAAALRSQDPWNTLGDSEAGSDESTESIRNRVTAKASTLRASVQDGLHDMSQEAQSRIMRLRLQAAEAQRQIESKSADLSKTAASSFQKHPLAYGAGALAIGAAAATLLPRSTDETRQIAEMRDRLMAEARRTYDDERRKVEAAARAAVAEGKKQVRAAAHAALDGTPGAAPKAKDGAKKMRSAAKAAYGATPENGTSTGATGDPLAPKAS</sequence>
<dbReference type="OrthoDB" id="7471221at2"/>
<comment type="caution">
    <text evidence="4">The sequence shown here is derived from an EMBL/GenBank/DDBJ whole genome shotgun (WGS) entry which is preliminary data.</text>
</comment>
<feature type="coiled-coil region" evidence="1">
    <location>
        <begin position="198"/>
        <end position="225"/>
    </location>
</feature>
<feature type="transmembrane region" description="Helical" evidence="3">
    <location>
        <begin position="66"/>
        <end position="86"/>
    </location>
</feature>
<keyword evidence="3" id="KW-0812">Transmembrane</keyword>
<keyword evidence="3" id="KW-1133">Transmembrane helix</keyword>
<gene>
    <name evidence="4" type="ORF">E2L05_11740</name>
</gene>
<reference evidence="4 5" key="1">
    <citation type="submission" date="2019-03" db="EMBL/GenBank/DDBJ databases">
        <title>Rhodobacteraceae bacterium SM1902, a new member of the family Rhodobacteraceae isolated from Yantai.</title>
        <authorList>
            <person name="Sun Y."/>
        </authorList>
    </citation>
    <scope>NUCLEOTIDE SEQUENCE [LARGE SCALE GENOMIC DNA]</scope>
    <source>
        <strain evidence="4 5">SM1902</strain>
    </source>
</reference>
<dbReference type="EMBL" id="SMZO01000024">
    <property type="protein sequence ID" value="TDL87076.1"/>
    <property type="molecule type" value="Genomic_DNA"/>
</dbReference>
<protein>
    <submittedName>
        <fullName evidence="4">DUF3618 domain-containing protein</fullName>
    </submittedName>
</protein>
<evidence type="ECO:0000313" key="4">
    <source>
        <dbReference type="EMBL" id="TDL87076.1"/>
    </source>
</evidence>
<name>A0A4R6AXJ5_9RHOB</name>
<evidence type="ECO:0000256" key="3">
    <source>
        <dbReference type="SAM" id="Phobius"/>
    </source>
</evidence>
<dbReference type="InterPro" id="IPR022062">
    <property type="entry name" value="DUF3618"/>
</dbReference>
<dbReference type="Proteomes" id="UP000294562">
    <property type="component" value="Unassembled WGS sequence"/>
</dbReference>
<keyword evidence="3" id="KW-0472">Membrane</keyword>
<evidence type="ECO:0000256" key="1">
    <source>
        <dbReference type="SAM" id="Coils"/>
    </source>
</evidence>
<evidence type="ECO:0000256" key="2">
    <source>
        <dbReference type="SAM" id="MobiDB-lite"/>
    </source>
</evidence>
<feature type="region of interest" description="Disordered" evidence="2">
    <location>
        <begin position="309"/>
        <end position="358"/>
    </location>
</feature>
<dbReference type="RefSeq" id="WP_133343100.1">
    <property type="nucleotide sequence ID" value="NZ_SMZO01000024.1"/>
</dbReference>
<keyword evidence="5" id="KW-1185">Reference proteome</keyword>
<keyword evidence="1" id="KW-0175">Coiled coil</keyword>
<dbReference type="Pfam" id="PF12277">
    <property type="entry name" value="DUF3618"/>
    <property type="match status" value="1"/>
</dbReference>
<dbReference type="AlphaFoldDB" id="A0A4R6AXJ5"/>
<proteinExistence type="predicted"/>
<evidence type="ECO:0000313" key="5">
    <source>
        <dbReference type="Proteomes" id="UP000294562"/>
    </source>
</evidence>
<organism evidence="4 5">
    <name type="scientific">Meridianimarinicoccus aquatilis</name>
    <dbReference type="NCBI Taxonomy" id="2552766"/>
    <lineage>
        <taxon>Bacteria</taxon>
        <taxon>Pseudomonadati</taxon>
        <taxon>Pseudomonadota</taxon>
        <taxon>Alphaproteobacteria</taxon>
        <taxon>Rhodobacterales</taxon>
        <taxon>Paracoccaceae</taxon>
        <taxon>Meridianimarinicoccus</taxon>
    </lineage>
</organism>
<accession>A0A4R6AXJ5</accession>